<evidence type="ECO:0000313" key="3">
    <source>
        <dbReference type="Proteomes" id="UP001569904"/>
    </source>
</evidence>
<gene>
    <name evidence="2" type="ORF">SM436_05805</name>
</gene>
<feature type="transmembrane region" description="Helical" evidence="1">
    <location>
        <begin position="138"/>
        <end position="160"/>
    </location>
</feature>
<feature type="transmembrane region" description="Helical" evidence="1">
    <location>
        <begin position="80"/>
        <end position="102"/>
    </location>
</feature>
<reference evidence="2 3" key="1">
    <citation type="submission" date="2023-11" db="EMBL/GenBank/DDBJ databases">
        <title>Actinomadura monticuli sp. nov., isolated from volcanic ash.</title>
        <authorList>
            <person name="Lee S.D."/>
            <person name="Yang H."/>
            <person name="Kim I.S."/>
        </authorList>
    </citation>
    <scope>NUCLEOTIDE SEQUENCE [LARGE SCALE GENOMIC DNA]</scope>
    <source>
        <strain evidence="2 3">DSM 45346</strain>
    </source>
</reference>
<evidence type="ECO:0000313" key="2">
    <source>
        <dbReference type="EMBL" id="MFA1553199.1"/>
    </source>
</evidence>
<feature type="transmembrane region" description="Helical" evidence="1">
    <location>
        <begin position="109"/>
        <end position="126"/>
    </location>
</feature>
<evidence type="ECO:0000256" key="1">
    <source>
        <dbReference type="SAM" id="Phobius"/>
    </source>
</evidence>
<organism evidence="2 3">
    <name type="scientific">Actinomadura chokoriensis</name>
    <dbReference type="NCBI Taxonomy" id="454156"/>
    <lineage>
        <taxon>Bacteria</taxon>
        <taxon>Bacillati</taxon>
        <taxon>Actinomycetota</taxon>
        <taxon>Actinomycetes</taxon>
        <taxon>Streptosporangiales</taxon>
        <taxon>Thermomonosporaceae</taxon>
        <taxon>Actinomadura</taxon>
    </lineage>
</organism>
<dbReference type="Proteomes" id="UP001569904">
    <property type="component" value="Unassembled WGS sequence"/>
</dbReference>
<name>A0ABV4QRH5_9ACTN</name>
<comment type="caution">
    <text evidence="2">The sequence shown here is derived from an EMBL/GenBank/DDBJ whole genome shotgun (WGS) entry which is preliminary data.</text>
</comment>
<sequence>MVATVIRPHRGAPPRLLPAREDLLPAGRVGRGLVGPGLLGPGLLGRGLVGWGLVGSAAALVPWIWVLANTLPSTATVSNWSTAWVGLDAMEAAALLGTGVLFLRRDPRYGLGAAVAGTLLAVDAWLDVTTATPGTGRVLAIMLAAGLELPLATLCATLAARSFTQPGAMIDAWVNSDRQSLDGSTPDG</sequence>
<keyword evidence="1" id="KW-0812">Transmembrane</keyword>
<keyword evidence="1" id="KW-0472">Membrane</keyword>
<protein>
    <submittedName>
        <fullName evidence="2">LPXTG cell wall anchor domain-containing protein</fullName>
    </submittedName>
</protein>
<proteinExistence type="predicted"/>
<feature type="transmembrane region" description="Helical" evidence="1">
    <location>
        <begin position="48"/>
        <end position="68"/>
    </location>
</feature>
<dbReference type="EMBL" id="JAXCEH010000002">
    <property type="protein sequence ID" value="MFA1553199.1"/>
    <property type="molecule type" value="Genomic_DNA"/>
</dbReference>
<dbReference type="NCBIfam" id="TIGR01167">
    <property type="entry name" value="LPXTG_anchor"/>
    <property type="match status" value="1"/>
</dbReference>
<accession>A0ABV4QRH5</accession>
<keyword evidence="1" id="KW-1133">Transmembrane helix</keyword>
<keyword evidence="3" id="KW-1185">Reference proteome</keyword>
<dbReference type="RefSeq" id="WP_371939554.1">
    <property type="nucleotide sequence ID" value="NZ_JAXCEH010000002.1"/>
</dbReference>